<evidence type="ECO:0000259" key="10">
    <source>
        <dbReference type="Pfam" id="PF01576"/>
    </source>
</evidence>
<reference evidence="11 12" key="1">
    <citation type="submission" date="2023-05" db="EMBL/GenBank/DDBJ databases">
        <title>B98-5 Cell Line De Novo Hybrid Assembly: An Optical Mapping Approach.</title>
        <authorList>
            <person name="Kananen K."/>
            <person name="Auerbach J.A."/>
            <person name="Kautto E."/>
            <person name="Blachly J.S."/>
        </authorList>
    </citation>
    <scope>NUCLEOTIDE SEQUENCE [LARGE SCALE GENOMIC DNA]</scope>
    <source>
        <strain evidence="11">B95-8</strain>
        <tissue evidence="11">Cell line</tissue>
    </source>
</reference>
<sequence>MQQLRGLAGCARSWAAKKRRKKICPNENEVVQQQLSPCLSAAQLHTLQLRSTSPKPPCGIPQQHQCTDCLSELLQEKDPQKLGLSTKLKQVEDEKNSFQKQLEKEKEAKQNLEKQITTLHTQMADMKNKMEDSVGCLETAEEVKRKLQKDLEGLSQQHEEKVVAYDKLEKTKTRLQQELDDLLVDLDHQRRTACNLEKKQKKFDQKTKVLSLARVLEEAMEQEAELERLNKQLRMEMEDLMSSKDDVGKTGEVQAALEQQVEEMKTQLEELEDELQDTEDAMLWLEVNLHTMKVQFKRDLQGRDEQSEEKQQQLIRQVREMEAELEDEKKQRSMAVATWKKLEMDLEVHIILVNENRNEAIKQLRKLQAQTKDCMRELDDTHASREEILAQAKENERNLKSMEAQMIQLQEELAAAEHAKRQAQQEQDELANEIANSSGKGPGSLNRAAGGGAGGGAGQHKADQQPPEEGQPAGGCQCWPAFSDSALEPPRRSWPRTQPADAKATSPALLLQIDQINTDLNLERSHAQKNENARQQLERQNKELKVKLQEMEGTVKSKYKASITALEAKIAQLEEQLDNETKYMLLPLPPPPLAWKNLRPLCSPAQIWVSNQLCSCVS</sequence>
<feature type="compositionally biased region" description="Gly residues" evidence="9">
    <location>
        <begin position="449"/>
        <end position="458"/>
    </location>
</feature>
<evidence type="ECO:0000256" key="6">
    <source>
        <dbReference type="ARBA" id="ARBA00023175"/>
    </source>
</evidence>
<keyword evidence="5" id="KW-0518">Myosin</keyword>
<evidence type="ECO:0000256" key="7">
    <source>
        <dbReference type="ARBA" id="ARBA00023179"/>
    </source>
</evidence>
<comment type="caution">
    <text evidence="11">The sequence shown here is derived from an EMBL/GenBank/DDBJ whole genome shotgun (WGS) entry which is preliminary data.</text>
</comment>
<keyword evidence="6" id="KW-0505">Motor protein</keyword>
<accession>A0ABQ9WHX8</accession>
<dbReference type="Proteomes" id="UP001266305">
    <property type="component" value="Unassembled WGS sequence"/>
</dbReference>
<comment type="subcellular location">
    <subcellularLocation>
        <location evidence="1">Cytoplasm</location>
        <location evidence="1">Myofibril</location>
    </subcellularLocation>
</comment>
<evidence type="ECO:0000256" key="4">
    <source>
        <dbReference type="ARBA" id="ARBA00023054"/>
    </source>
</evidence>
<gene>
    <name evidence="11" type="ORF">P7K49_002648</name>
</gene>
<feature type="coiled-coil region" evidence="8">
    <location>
        <begin position="520"/>
        <end position="583"/>
    </location>
</feature>
<feature type="domain" description="Myosin tail" evidence="10">
    <location>
        <begin position="510"/>
        <end position="582"/>
    </location>
</feature>
<evidence type="ECO:0000256" key="1">
    <source>
        <dbReference type="ARBA" id="ARBA00004657"/>
    </source>
</evidence>
<dbReference type="InterPro" id="IPR036305">
    <property type="entry name" value="RGS_sf"/>
</dbReference>
<feature type="domain" description="Myosin tail" evidence="10">
    <location>
        <begin position="206"/>
        <end position="438"/>
    </location>
</feature>
<keyword evidence="4 8" id="KW-0175">Coiled coil</keyword>
<dbReference type="PANTHER" id="PTHR46349:SF7">
    <property type="entry name" value="MYOSIN TAIL DOMAIN-CONTAINING PROTEIN"/>
    <property type="match status" value="1"/>
</dbReference>
<dbReference type="SUPFAM" id="SSF48097">
    <property type="entry name" value="Regulator of G-protein signaling, RGS"/>
    <property type="match status" value="1"/>
</dbReference>
<feature type="domain" description="Myosin tail" evidence="10">
    <location>
        <begin position="70"/>
        <end position="205"/>
    </location>
</feature>
<keyword evidence="2" id="KW-0787">Thick filament</keyword>
<dbReference type="InterPro" id="IPR002928">
    <property type="entry name" value="Myosin_tail"/>
</dbReference>
<protein>
    <recommendedName>
        <fullName evidence="10">Myosin tail domain-containing protein</fullName>
    </recommendedName>
</protein>
<dbReference type="Pfam" id="PF01576">
    <property type="entry name" value="Myosin_tail_1"/>
    <property type="match status" value="3"/>
</dbReference>
<dbReference type="SUPFAM" id="SSF90257">
    <property type="entry name" value="Myosin rod fragments"/>
    <property type="match status" value="2"/>
</dbReference>
<dbReference type="EMBL" id="JASSZA010000001">
    <property type="protein sequence ID" value="KAK2121262.1"/>
    <property type="molecule type" value="Genomic_DNA"/>
</dbReference>
<proteinExistence type="predicted"/>
<evidence type="ECO:0000256" key="8">
    <source>
        <dbReference type="SAM" id="Coils"/>
    </source>
</evidence>
<evidence type="ECO:0000256" key="3">
    <source>
        <dbReference type="ARBA" id="ARBA00022490"/>
    </source>
</evidence>
<keyword evidence="3" id="KW-0963">Cytoplasm</keyword>
<keyword evidence="12" id="KW-1185">Reference proteome</keyword>
<name>A0ABQ9WHX8_SAGOE</name>
<organism evidence="11 12">
    <name type="scientific">Saguinus oedipus</name>
    <name type="common">Cotton-top tamarin</name>
    <name type="synonym">Oedipomidas oedipus</name>
    <dbReference type="NCBI Taxonomy" id="9490"/>
    <lineage>
        <taxon>Eukaryota</taxon>
        <taxon>Metazoa</taxon>
        <taxon>Chordata</taxon>
        <taxon>Craniata</taxon>
        <taxon>Vertebrata</taxon>
        <taxon>Euteleostomi</taxon>
        <taxon>Mammalia</taxon>
        <taxon>Eutheria</taxon>
        <taxon>Euarchontoglires</taxon>
        <taxon>Primates</taxon>
        <taxon>Haplorrhini</taxon>
        <taxon>Platyrrhini</taxon>
        <taxon>Cebidae</taxon>
        <taxon>Callitrichinae</taxon>
        <taxon>Saguinus</taxon>
    </lineage>
</organism>
<keyword evidence="7" id="KW-0514">Muscle protein</keyword>
<evidence type="ECO:0000256" key="5">
    <source>
        <dbReference type="ARBA" id="ARBA00023123"/>
    </source>
</evidence>
<evidence type="ECO:0000256" key="9">
    <source>
        <dbReference type="SAM" id="MobiDB-lite"/>
    </source>
</evidence>
<evidence type="ECO:0000313" key="12">
    <source>
        <dbReference type="Proteomes" id="UP001266305"/>
    </source>
</evidence>
<dbReference type="PANTHER" id="PTHR46349">
    <property type="entry name" value="CINGULIN-LIKE PROTEIN 1-RELATED"/>
    <property type="match status" value="1"/>
</dbReference>
<evidence type="ECO:0000313" key="11">
    <source>
        <dbReference type="EMBL" id="KAK2121262.1"/>
    </source>
</evidence>
<evidence type="ECO:0000256" key="2">
    <source>
        <dbReference type="ARBA" id="ARBA00022433"/>
    </source>
</evidence>
<feature type="region of interest" description="Disordered" evidence="9">
    <location>
        <begin position="416"/>
        <end position="506"/>
    </location>
</feature>